<accession>A0AAV9WE44</accession>
<feature type="signal peptide" evidence="1">
    <location>
        <begin position="1"/>
        <end position="26"/>
    </location>
</feature>
<dbReference type="AlphaFoldDB" id="A0AAV9WE44"/>
<keyword evidence="3" id="KW-1185">Reference proteome</keyword>
<evidence type="ECO:0000313" key="2">
    <source>
        <dbReference type="EMBL" id="KAK6505664.1"/>
    </source>
</evidence>
<comment type="caution">
    <text evidence="2">The sequence shown here is derived from an EMBL/GenBank/DDBJ whole genome shotgun (WGS) entry which is preliminary data.</text>
</comment>
<evidence type="ECO:0000313" key="3">
    <source>
        <dbReference type="Proteomes" id="UP001370758"/>
    </source>
</evidence>
<keyword evidence="1" id="KW-0732">Signal</keyword>
<dbReference type="PROSITE" id="PS51257">
    <property type="entry name" value="PROKAR_LIPOPROTEIN"/>
    <property type="match status" value="1"/>
</dbReference>
<sequence length="270" mass="30042">MRSNFLSPISTLVGFWLLLGACLGSALPHGSGLVRRDVEPGTLLKDYWQIGSPRPTCRVGLYQHIFYFSRCHWEGIPLSNSELEEDIPAKDGVCRNFQDLNKCLGNNLLSMARAVLAQGYCRCEFYNANNCQGDQWTMQNSIFFTINASKRLPKSFRCFHDTGFSKFEKCSLGLSKDGTLLIEANSGGTPANGDEPALPNVRLIRTKDWNGGELPAYMNEKAIFEKNQMDPKTGQGDCRKYGKAEGGLPVRGWASQGYSGTSLQNYKNKK</sequence>
<evidence type="ECO:0000256" key="1">
    <source>
        <dbReference type="SAM" id="SignalP"/>
    </source>
</evidence>
<organism evidence="2 3">
    <name type="scientific">Arthrobotrys musiformis</name>
    <dbReference type="NCBI Taxonomy" id="47236"/>
    <lineage>
        <taxon>Eukaryota</taxon>
        <taxon>Fungi</taxon>
        <taxon>Dikarya</taxon>
        <taxon>Ascomycota</taxon>
        <taxon>Pezizomycotina</taxon>
        <taxon>Orbiliomycetes</taxon>
        <taxon>Orbiliales</taxon>
        <taxon>Orbiliaceae</taxon>
        <taxon>Arthrobotrys</taxon>
    </lineage>
</organism>
<dbReference type="Proteomes" id="UP001370758">
    <property type="component" value="Unassembled WGS sequence"/>
</dbReference>
<name>A0AAV9WE44_9PEZI</name>
<proteinExistence type="predicted"/>
<protein>
    <submittedName>
        <fullName evidence="2">Uncharacterized protein</fullName>
    </submittedName>
</protein>
<reference evidence="2 3" key="1">
    <citation type="submission" date="2023-08" db="EMBL/GenBank/DDBJ databases">
        <authorList>
            <person name="Palmer J.M."/>
        </authorList>
    </citation>
    <scope>NUCLEOTIDE SEQUENCE [LARGE SCALE GENOMIC DNA]</scope>
    <source>
        <strain evidence="2 3">TWF481</strain>
    </source>
</reference>
<feature type="chain" id="PRO_5043732073" evidence="1">
    <location>
        <begin position="27"/>
        <end position="270"/>
    </location>
</feature>
<dbReference type="EMBL" id="JAVHJL010000004">
    <property type="protein sequence ID" value="KAK6505664.1"/>
    <property type="molecule type" value="Genomic_DNA"/>
</dbReference>
<gene>
    <name evidence="2" type="ORF">TWF481_007555</name>
</gene>